<dbReference type="RefSeq" id="WP_369241686.1">
    <property type="nucleotide sequence ID" value="NZ_CP163435.1"/>
</dbReference>
<dbReference type="AlphaFoldDB" id="A0AB39PKV6"/>
<name>A0AB39PKV6_9ACTN</name>
<accession>A0AB39PKV6</accession>
<protein>
    <recommendedName>
        <fullName evidence="2">Response regulatory domain-containing protein</fullName>
    </recommendedName>
</protein>
<reference evidence="1" key="1">
    <citation type="submission" date="2024-07" db="EMBL/GenBank/DDBJ databases">
        <authorList>
            <person name="Yu S.T."/>
        </authorList>
    </citation>
    <scope>NUCLEOTIDE SEQUENCE</scope>
    <source>
        <strain evidence="1">R21</strain>
    </source>
</reference>
<dbReference type="EMBL" id="CP163435">
    <property type="protein sequence ID" value="XDQ31104.1"/>
    <property type="molecule type" value="Genomic_DNA"/>
</dbReference>
<sequence>MTTTVLLLGRTDAVVGEARQRLVTPGIEVLGGTGIDDLRSALAGSRVDHVIMGAGLDLDTRLEIIREIFQSSDTTTVHMKDDASGPEGFQPFIRAVLSGLASRQLP</sequence>
<gene>
    <name evidence="1" type="ORF">AB5J56_43225</name>
</gene>
<proteinExistence type="predicted"/>
<evidence type="ECO:0000313" key="1">
    <source>
        <dbReference type="EMBL" id="XDQ31104.1"/>
    </source>
</evidence>
<organism evidence="1">
    <name type="scientific">Streptomyces sp. R21</name>
    <dbReference type="NCBI Taxonomy" id="3238627"/>
    <lineage>
        <taxon>Bacteria</taxon>
        <taxon>Bacillati</taxon>
        <taxon>Actinomycetota</taxon>
        <taxon>Actinomycetes</taxon>
        <taxon>Kitasatosporales</taxon>
        <taxon>Streptomycetaceae</taxon>
        <taxon>Streptomyces</taxon>
    </lineage>
</organism>
<evidence type="ECO:0008006" key="2">
    <source>
        <dbReference type="Google" id="ProtNLM"/>
    </source>
</evidence>